<dbReference type="InterPro" id="IPR036736">
    <property type="entry name" value="ACP-like_sf"/>
</dbReference>
<dbReference type="InterPro" id="IPR032088">
    <property type="entry name" value="SAT"/>
</dbReference>
<dbReference type="InterPro" id="IPR049551">
    <property type="entry name" value="PKS_DH_C"/>
</dbReference>
<dbReference type="InterPro" id="IPR016039">
    <property type="entry name" value="Thiolase-like"/>
</dbReference>
<accession>A0AAN7AJC2</accession>
<dbReference type="SUPFAM" id="SSF47336">
    <property type="entry name" value="ACP-like"/>
    <property type="match status" value="1"/>
</dbReference>
<dbReference type="Gene3D" id="3.40.50.1820">
    <property type="entry name" value="alpha/beta hydrolase"/>
    <property type="match status" value="1"/>
</dbReference>
<feature type="region of interest" description="Disordered" evidence="5">
    <location>
        <begin position="1767"/>
        <end position="1787"/>
    </location>
</feature>
<dbReference type="NCBIfam" id="TIGR04532">
    <property type="entry name" value="PT_fungal_PKS"/>
    <property type="match status" value="1"/>
</dbReference>
<dbReference type="InterPro" id="IPR009081">
    <property type="entry name" value="PP-bd_ACP"/>
</dbReference>
<feature type="compositionally biased region" description="Polar residues" evidence="5">
    <location>
        <begin position="1656"/>
        <end position="1667"/>
    </location>
</feature>
<evidence type="ECO:0000256" key="4">
    <source>
        <dbReference type="PROSITE-ProRule" id="PRU01363"/>
    </source>
</evidence>
<protein>
    <recommendedName>
        <fullName evidence="11">Polyketide synthase</fullName>
    </recommendedName>
</protein>
<dbReference type="GO" id="GO:0006633">
    <property type="term" value="P:fatty acid biosynthetic process"/>
    <property type="evidence" value="ECO:0007669"/>
    <property type="project" value="TreeGrafter"/>
</dbReference>
<dbReference type="SUPFAM" id="SSF52151">
    <property type="entry name" value="FabD/lysophospholipase-like"/>
    <property type="match status" value="1"/>
</dbReference>
<dbReference type="Pfam" id="PF00109">
    <property type="entry name" value="ketoacyl-synt"/>
    <property type="match status" value="1"/>
</dbReference>
<feature type="active site" description="Proton acceptor; for dehydratase activity" evidence="4">
    <location>
        <position position="1360"/>
    </location>
</feature>
<dbReference type="Pfam" id="PF22621">
    <property type="entry name" value="CurL-like_PKS_C"/>
    <property type="match status" value="1"/>
</dbReference>
<dbReference type="PANTHER" id="PTHR43775">
    <property type="entry name" value="FATTY ACID SYNTHASE"/>
    <property type="match status" value="1"/>
</dbReference>
<dbReference type="GO" id="GO:0044550">
    <property type="term" value="P:secondary metabolite biosynthetic process"/>
    <property type="evidence" value="ECO:0007669"/>
    <property type="project" value="TreeGrafter"/>
</dbReference>
<sequence length="2071" mass="224580">MERRFVLFGGQGSPTVFSDSTAATAEEDANSSSACTILLSKCHAAFLEDIASLDDHSQNLLAIDTSSGFSCPRHLLKPPAIYHTHAVIQATTLYLCQVLHYLAESKRQYPDQSFQELFDGLQETAGFSSGLLPAAVVARSRSVDDFLANGVRGFRFAFWTAYHSRAWSREADEARADDGYPSSETTCSLVIRGLTPGQVEERVCRWYAGTQSRQLQISAISSQTVVSVSGPRGELSNFRAHAVTDVITAFAHIHGWYHGRDRLEAAVPRVLEDLQHRAATFPPCSPDHCKSMRSTWDGALYDVASEGTESLGPSEWLVRHLLVHCVDWTRTASKITESVKTLLELDAVTSVKVLCFGPGSGTMLAGFKQPGNDSRIKVLDVSPFRAGNSRASLPQNSHHDDDIAIVGMSVNLPRGKGTDELWRTLSDGLSAVQTIPESRFKVSDYYSTEEDDAKSSRFMPVKHGAFLADPFCFDNAFFNISPREAKSMDPQQRLLLHAAQEALEDAGYVADSTPSFQRASTGCYIGVATGDYTDNLRDDIDVFYAPSTLRAFNGGRISYFYKFSGPTIVSDTACSSSMVSVYQACRALQQGDCTAAIAGGVNVMSSPDIYLGLAKGHFLSPTGGCKSFDANADGYCRAEGCVLFVLKRLSAAVAENDRIHGVIRNVMVNQSGNARSITHPHSQTQIDLFHRLMKQVNIEPGSVGVVEAHGTGTQAGDACEMESLKAVFGPHHSLAANPLVVGSIKSNIGHCEAASGAASLAKLLLMLRHHKIPVQAGLKNINPRFADMESAGLVIPRETAAWSHALKTPRRALLNNFGASGSNASLLLEEWTKGQNTNKLPERSAYVFALSTKSTKALQRALEQHIQYLRDPTVSSTTSVEDICYTAVARRQIREYRISVTCTSVSDLRAKLESLQVGTLGTIGATVPARRVSKSLFVFSGQGSLYEGMGWELMSTLPRFRDVIVKCDTVLQGFGYPSILRFFSGPSGHAGETADYVISSQCACVALEYALAVVFVSWGIVPQYVMGHSLGEYAALCFSGVLTLEDTLRVVAARATMMTQQCAPNSTGMMACSLSSDRAHELISTLRIGDVPDLTVACINGINDCVVGGPFSQLERFQTHCQAIKVKTKVLETPFAFHTSAMDPILEPLRALGSSIKLSRPTTPVISTVFGRLLGEDDLSGDYFAAHARQPVLFAQSLASMKASKAADDAALFLELGPHPTLLPMVETFFGGTDISQHAYLGTLRKGQSAWVSLSRMLSEIYVLDTSPVIWRQVFSPTPAKLVSLPGHPLEGSTYLTPFRENRGPQVSVALDEEDTSSTRRHHTKTGLTLLPWVKSMDPSKEACLLETSLEVIGPLILGHDVGGTPICPASVFHELALEGASMLLEPPDGYVMVASGMNMASPLVYKQSREVDAVVTVHITKHSLGSGADFKISSCFDADLTEEVHCTGTIILTDSRTVESRWPRDAALVTRQNRYLNGPGKDDSSIFRTKVLYQAVFPRVVRYSPEYQSLLHLAVADGNLEGIGLLRLPSGTQTRGYLAPPVFTDTLLHAAGFIANLGLRSDEVGICARVESIEISHSREMDYLDTFSVYCSLLEVKGATILADTVALDSAGKVVAVVRGMEFKRLRLSGFQHLLSQKLSASSDHPWESPRKVSAETSGSETTINTPIEGASDISSSTVSHDAVRASLKSLVKELGGFHERDLDYGKPLEQLGIDSLMLIEIIAKLANAFPSSLAGSSRMALSECETLASLEHTLLESIMGASVHQPTLTQTTAPSNKPQKDADWGNALRIPSSMQDQRSSAPNGGMQARNNLVALHLSPTTDISTTPLCLIHDGSGQVSMYSRLRGHDRSTYAIFDPHFGSESDNISKFQTLSHMAEEYTSHLTPNTPIIVGGWSFGGIAAFEMVRQLIVAKGFNVQGLVLIDSPSPIDHQPLPDEVISYAINNLSDSQKVQVPGGRHDAIRNEFQSNASLLGHYEAVSLPQSLPTVMLRSQRVLDTESLCGGVRYDWLSKQSARDASIVDWEGLVGGHVEVLPIPGNHFEVFSPENIGETSTQLWKACRYIDEKASIN</sequence>
<dbReference type="PROSITE" id="PS50075">
    <property type="entry name" value="CARRIER"/>
    <property type="match status" value="1"/>
</dbReference>
<dbReference type="InterPro" id="IPR001031">
    <property type="entry name" value="Thioesterase"/>
</dbReference>
<dbReference type="InterPro" id="IPR006162">
    <property type="entry name" value="Ppantetheine_attach_site"/>
</dbReference>
<dbReference type="SUPFAM" id="SSF55048">
    <property type="entry name" value="Probable ACP-binding domain of malonyl-CoA ACP transacylase"/>
    <property type="match status" value="1"/>
</dbReference>
<evidence type="ECO:0000256" key="5">
    <source>
        <dbReference type="SAM" id="MobiDB-lite"/>
    </source>
</evidence>
<dbReference type="PROSITE" id="PS52004">
    <property type="entry name" value="KS3_2"/>
    <property type="match status" value="1"/>
</dbReference>
<evidence type="ECO:0000256" key="3">
    <source>
        <dbReference type="ARBA" id="ARBA00022679"/>
    </source>
</evidence>
<dbReference type="CDD" id="cd00833">
    <property type="entry name" value="PKS"/>
    <property type="match status" value="1"/>
</dbReference>
<dbReference type="SUPFAM" id="SSF53474">
    <property type="entry name" value="alpha/beta-Hydrolases"/>
    <property type="match status" value="1"/>
</dbReference>
<evidence type="ECO:0000256" key="2">
    <source>
        <dbReference type="ARBA" id="ARBA00022553"/>
    </source>
</evidence>
<feature type="compositionally biased region" description="Basic and acidic residues" evidence="5">
    <location>
        <begin position="1646"/>
        <end position="1655"/>
    </location>
</feature>
<reference evidence="9" key="1">
    <citation type="journal article" date="2023" name="Mol. Phylogenet. Evol.">
        <title>Genome-scale phylogeny and comparative genomics of the fungal order Sordariales.</title>
        <authorList>
            <person name="Hensen N."/>
            <person name="Bonometti L."/>
            <person name="Westerberg I."/>
            <person name="Brannstrom I.O."/>
            <person name="Guillou S."/>
            <person name="Cros-Aarteil S."/>
            <person name="Calhoun S."/>
            <person name="Haridas S."/>
            <person name="Kuo A."/>
            <person name="Mondo S."/>
            <person name="Pangilinan J."/>
            <person name="Riley R."/>
            <person name="LaButti K."/>
            <person name="Andreopoulos B."/>
            <person name="Lipzen A."/>
            <person name="Chen C."/>
            <person name="Yan M."/>
            <person name="Daum C."/>
            <person name="Ng V."/>
            <person name="Clum A."/>
            <person name="Steindorff A."/>
            <person name="Ohm R.A."/>
            <person name="Martin F."/>
            <person name="Silar P."/>
            <person name="Natvig D.O."/>
            <person name="Lalanne C."/>
            <person name="Gautier V."/>
            <person name="Ament-Velasquez S.L."/>
            <person name="Kruys A."/>
            <person name="Hutchinson M.I."/>
            <person name="Powell A.J."/>
            <person name="Barry K."/>
            <person name="Miller A.N."/>
            <person name="Grigoriev I.V."/>
            <person name="Debuchy R."/>
            <person name="Gladieux P."/>
            <person name="Hiltunen Thoren M."/>
            <person name="Johannesson H."/>
        </authorList>
    </citation>
    <scope>NUCLEOTIDE SEQUENCE</scope>
    <source>
        <strain evidence="9">PSN309</strain>
    </source>
</reference>
<dbReference type="Pfam" id="PF02801">
    <property type="entry name" value="Ketoacyl-synt_C"/>
    <property type="match status" value="1"/>
</dbReference>
<dbReference type="InterPro" id="IPR016035">
    <property type="entry name" value="Acyl_Trfase/lysoPLipase"/>
</dbReference>
<dbReference type="InterPro" id="IPR030918">
    <property type="entry name" value="PT_fungal_PKS"/>
</dbReference>
<dbReference type="InterPro" id="IPR001227">
    <property type="entry name" value="Ac_transferase_dom_sf"/>
</dbReference>
<evidence type="ECO:0000313" key="10">
    <source>
        <dbReference type="Proteomes" id="UP001302126"/>
    </source>
</evidence>
<dbReference type="Pfam" id="PF16073">
    <property type="entry name" value="SAT"/>
    <property type="match status" value="1"/>
</dbReference>
<proteinExistence type="predicted"/>
<evidence type="ECO:0000259" key="6">
    <source>
        <dbReference type="PROSITE" id="PS50075"/>
    </source>
</evidence>
<feature type="region of interest" description="N-terminal hotdog fold" evidence="4">
    <location>
        <begin position="1323"/>
        <end position="1458"/>
    </location>
</feature>
<dbReference type="SMART" id="SM00827">
    <property type="entry name" value="PKS_AT"/>
    <property type="match status" value="1"/>
</dbReference>
<keyword evidence="3" id="KW-0808">Transferase</keyword>
<dbReference type="InterPro" id="IPR016036">
    <property type="entry name" value="Malonyl_transacylase_ACP-bd"/>
</dbReference>
<dbReference type="Gene3D" id="3.40.47.10">
    <property type="match status" value="1"/>
</dbReference>
<keyword evidence="1" id="KW-0596">Phosphopantetheine</keyword>
<dbReference type="SMART" id="SM00825">
    <property type="entry name" value="PKS_KS"/>
    <property type="match status" value="1"/>
</dbReference>
<evidence type="ECO:0008006" key="11">
    <source>
        <dbReference type="Google" id="ProtNLM"/>
    </source>
</evidence>
<dbReference type="PROSITE" id="PS00012">
    <property type="entry name" value="PHOSPHOPANTETHEINE"/>
    <property type="match status" value="1"/>
</dbReference>
<dbReference type="SUPFAM" id="SSF53901">
    <property type="entry name" value="Thiolase-like"/>
    <property type="match status" value="1"/>
</dbReference>
<feature type="compositionally biased region" description="Polar residues" evidence="5">
    <location>
        <begin position="1767"/>
        <end position="1779"/>
    </location>
</feature>
<dbReference type="InterPro" id="IPR014030">
    <property type="entry name" value="Ketoacyl_synth_N"/>
</dbReference>
<dbReference type="Proteomes" id="UP001302126">
    <property type="component" value="Unassembled WGS sequence"/>
</dbReference>
<keyword evidence="2" id="KW-0597">Phosphoprotein</keyword>
<dbReference type="GO" id="GO:0004312">
    <property type="term" value="F:fatty acid synthase activity"/>
    <property type="evidence" value="ECO:0007669"/>
    <property type="project" value="TreeGrafter"/>
</dbReference>
<dbReference type="InterPro" id="IPR014031">
    <property type="entry name" value="Ketoacyl_synth_C"/>
</dbReference>
<name>A0AAN7AJC2_9PEZI</name>
<gene>
    <name evidence="9" type="ORF">QBC35DRAFT_462674</name>
</gene>
<dbReference type="EMBL" id="MU864384">
    <property type="protein sequence ID" value="KAK4188784.1"/>
    <property type="molecule type" value="Genomic_DNA"/>
</dbReference>
<evidence type="ECO:0000256" key="1">
    <source>
        <dbReference type="ARBA" id="ARBA00022450"/>
    </source>
</evidence>
<feature type="domain" description="PKS/mFAS DH" evidence="8">
    <location>
        <begin position="1323"/>
        <end position="1633"/>
    </location>
</feature>
<dbReference type="InterPro" id="IPR014043">
    <property type="entry name" value="Acyl_transferase_dom"/>
</dbReference>
<feature type="active site" description="Proton donor; for dehydratase activity" evidence="4">
    <location>
        <position position="1546"/>
    </location>
</feature>
<reference evidence="9" key="2">
    <citation type="submission" date="2023-05" db="EMBL/GenBank/DDBJ databases">
        <authorList>
            <consortium name="Lawrence Berkeley National Laboratory"/>
            <person name="Steindorff A."/>
            <person name="Hensen N."/>
            <person name="Bonometti L."/>
            <person name="Westerberg I."/>
            <person name="Brannstrom I.O."/>
            <person name="Guillou S."/>
            <person name="Cros-Aarteil S."/>
            <person name="Calhoun S."/>
            <person name="Haridas S."/>
            <person name="Kuo A."/>
            <person name="Mondo S."/>
            <person name="Pangilinan J."/>
            <person name="Riley R."/>
            <person name="Labutti K."/>
            <person name="Andreopoulos B."/>
            <person name="Lipzen A."/>
            <person name="Chen C."/>
            <person name="Yanf M."/>
            <person name="Daum C."/>
            <person name="Ng V."/>
            <person name="Clum A."/>
            <person name="Ohm R."/>
            <person name="Martin F."/>
            <person name="Silar P."/>
            <person name="Natvig D."/>
            <person name="Lalanne C."/>
            <person name="Gautier V."/>
            <person name="Ament-Velasquez S.L."/>
            <person name="Kruys A."/>
            <person name="Hutchinson M.I."/>
            <person name="Powell A.J."/>
            <person name="Barry K."/>
            <person name="Miller A.N."/>
            <person name="Grigoriev I.V."/>
            <person name="Debuchy R."/>
            <person name="Gladieux P."/>
            <person name="Thoren M.H."/>
            <person name="Johannesson H."/>
        </authorList>
    </citation>
    <scope>NUCLEOTIDE SEQUENCE</scope>
    <source>
        <strain evidence="9">PSN309</strain>
    </source>
</reference>
<organism evidence="9 10">
    <name type="scientific">Podospora australis</name>
    <dbReference type="NCBI Taxonomy" id="1536484"/>
    <lineage>
        <taxon>Eukaryota</taxon>
        <taxon>Fungi</taxon>
        <taxon>Dikarya</taxon>
        <taxon>Ascomycota</taxon>
        <taxon>Pezizomycotina</taxon>
        <taxon>Sordariomycetes</taxon>
        <taxon>Sordariomycetidae</taxon>
        <taxon>Sordariales</taxon>
        <taxon>Podosporaceae</taxon>
        <taxon>Podospora</taxon>
    </lineage>
</organism>
<evidence type="ECO:0000259" key="8">
    <source>
        <dbReference type="PROSITE" id="PS52019"/>
    </source>
</evidence>
<dbReference type="Gene3D" id="3.10.129.110">
    <property type="entry name" value="Polyketide synthase dehydratase"/>
    <property type="match status" value="1"/>
</dbReference>
<dbReference type="Pfam" id="PF00698">
    <property type="entry name" value="Acyl_transf_1"/>
    <property type="match status" value="1"/>
</dbReference>
<dbReference type="PANTHER" id="PTHR43775:SF37">
    <property type="entry name" value="SI:DKEY-61P9.11"/>
    <property type="match status" value="1"/>
</dbReference>
<keyword evidence="10" id="KW-1185">Reference proteome</keyword>
<dbReference type="InterPro" id="IPR042104">
    <property type="entry name" value="PKS_dehydratase_sf"/>
</dbReference>
<dbReference type="Gene3D" id="3.30.70.3290">
    <property type="match status" value="1"/>
</dbReference>
<dbReference type="PROSITE" id="PS52019">
    <property type="entry name" value="PKS_MFAS_DH"/>
    <property type="match status" value="1"/>
</dbReference>
<dbReference type="InterPro" id="IPR050091">
    <property type="entry name" value="PKS_NRPS_Biosynth_Enz"/>
</dbReference>
<dbReference type="InterPro" id="IPR029058">
    <property type="entry name" value="AB_hydrolase_fold"/>
</dbReference>
<feature type="domain" description="Carrier" evidence="6">
    <location>
        <begin position="1683"/>
        <end position="1760"/>
    </location>
</feature>
<dbReference type="Pfam" id="PF00550">
    <property type="entry name" value="PP-binding"/>
    <property type="match status" value="1"/>
</dbReference>
<feature type="domain" description="Ketosynthase family 3 (KS3)" evidence="7">
    <location>
        <begin position="400"/>
        <end position="830"/>
    </location>
</feature>
<comment type="caution">
    <text evidence="9">The sequence shown here is derived from an EMBL/GenBank/DDBJ whole genome shotgun (WGS) entry which is preliminary data.</text>
</comment>
<feature type="region of interest" description="Disordered" evidence="5">
    <location>
        <begin position="1643"/>
        <end position="1675"/>
    </location>
</feature>
<dbReference type="Pfam" id="PF00975">
    <property type="entry name" value="Thioesterase"/>
    <property type="match status" value="1"/>
</dbReference>
<evidence type="ECO:0000259" key="7">
    <source>
        <dbReference type="PROSITE" id="PS52004"/>
    </source>
</evidence>
<feature type="region of interest" description="C-terminal hotdog fold" evidence="4">
    <location>
        <begin position="1485"/>
        <end position="1633"/>
    </location>
</feature>
<dbReference type="InterPro" id="IPR049900">
    <property type="entry name" value="PKS_mFAS_DH"/>
</dbReference>
<dbReference type="Gene3D" id="1.10.1200.10">
    <property type="entry name" value="ACP-like"/>
    <property type="match status" value="1"/>
</dbReference>
<dbReference type="InterPro" id="IPR020841">
    <property type="entry name" value="PKS_Beta-ketoAc_synthase_dom"/>
</dbReference>
<evidence type="ECO:0000313" key="9">
    <source>
        <dbReference type="EMBL" id="KAK4188784.1"/>
    </source>
</evidence>
<dbReference type="Pfam" id="PF14765">
    <property type="entry name" value="PS-DH"/>
    <property type="match status" value="1"/>
</dbReference>
<dbReference type="Gene3D" id="3.40.366.10">
    <property type="entry name" value="Malonyl-Coenzyme A Acyl Carrier Protein, domain 2"/>
    <property type="match status" value="2"/>
</dbReference>